<proteinExistence type="predicted"/>
<dbReference type="RefSeq" id="WP_065279869.1">
    <property type="nucleotide sequence ID" value="NZ_CP016286.1"/>
</dbReference>
<protein>
    <submittedName>
        <fullName evidence="1">Trifolitoxin immunity protein</fullName>
    </submittedName>
</protein>
<dbReference type="AlphaFoldDB" id="A0A1B1C6U8"/>
<dbReference type="OrthoDB" id="236897at2"/>
<dbReference type="SUPFAM" id="SSF56112">
    <property type="entry name" value="Protein kinase-like (PK-like)"/>
    <property type="match status" value="1"/>
</dbReference>
<evidence type="ECO:0000313" key="2">
    <source>
        <dbReference type="Proteomes" id="UP000092691"/>
    </source>
</evidence>
<name>A0A1B1C6U8_RHILE</name>
<dbReference type="InterPro" id="IPR011009">
    <property type="entry name" value="Kinase-like_dom_sf"/>
</dbReference>
<sequence>MEEETSLDGGGRTRVSRRGSVVFRASGPWSHTVISLLQHLERSGFSEAPRVIGRGFDEQGRETLSFIEGEILHPGPWADDAFPRLGDMLRRLHDATSSFSVPKDAVWRPWFGRTVGRGPLVIGHCDTGPWNIISRAGLPIALIDWEVAGPVRQDIELVQACWLNAQLYDDDIAEKVGLGSATARARQIRMLLDGYGLSQKARSGFIDQLIEFAVLDAAAQAIESSVTAESTNPEPLWAIAWRIKSAAWILRNRHILETVLV</sequence>
<organism evidence="1 2">
    <name type="scientific">Rhizobium leguminosarum</name>
    <dbReference type="NCBI Taxonomy" id="384"/>
    <lineage>
        <taxon>Bacteria</taxon>
        <taxon>Pseudomonadati</taxon>
        <taxon>Pseudomonadota</taxon>
        <taxon>Alphaproteobacteria</taxon>
        <taxon>Hyphomicrobiales</taxon>
        <taxon>Rhizobiaceae</taxon>
        <taxon>Rhizobium/Agrobacterium group</taxon>
        <taxon>Rhizobium</taxon>
    </lineage>
</organism>
<dbReference type="EMBL" id="CP016286">
    <property type="protein sequence ID" value="ANP85471.1"/>
    <property type="molecule type" value="Genomic_DNA"/>
</dbReference>
<gene>
    <name evidence="1" type="ORF">BA011_06825</name>
</gene>
<dbReference type="Proteomes" id="UP000092691">
    <property type="component" value="Chromosome"/>
</dbReference>
<reference evidence="1 2" key="1">
    <citation type="submission" date="2016-06" db="EMBL/GenBank/DDBJ databases">
        <title>Microsymbionts genomes from the relict species Vavilovia formosa.</title>
        <authorList>
            <person name="Chirak E."/>
            <person name="Kimeklis A."/>
            <person name="Andronov E."/>
        </authorList>
    </citation>
    <scope>NUCLEOTIDE SEQUENCE [LARGE SCALE GENOMIC DNA]</scope>
    <source>
        <strain evidence="1 2">Vaf10</strain>
    </source>
</reference>
<accession>A0A1B1C6U8</accession>
<evidence type="ECO:0000313" key="1">
    <source>
        <dbReference type="EMBL" id="ANP85471.1"/>
    </source>
</evidence>